<dbReference type="Proteomes" id="UP000693946">
    <property type="component" value="Linkage Group LG8"/>
</dbReference>
<feature type="region of interest" description="Disordered" evidence="8">
    <location>
        <begin position="572"/>
        <end position="633"/>
    </location>
</feature>
<feature type="disulfide bond" evidence="7">
    <location>
        <begin position="251"/>
        <end position="258"/>
    </location>
</feature>
<dbReference type="AlphaFoldDB" id="A0AAV6Q2D4"/>
<dbReference type="CDD" id="cd00191">
    <property type="entry name" value="TY"/>
    <property type="match status" value="2"/>
</dbReference>
<feature type="disulfide bond" evidence="7">
    <location>
        <begin position="134"/>
        <end position="141"/>
    </location>
</feature>
<feature type="disulfide bond" evidence="7">
    <location>
        <begin position="143"/>
        <end position="163"/>
    </location>
</feature>
<name>A0AAV6Q2D4_SOLSE</name>
<dbReference type="GO" id="GO:0008201">
    <property type="term" value="F:heparin binding"/>
    <property type="evidence" value="ECO:0007669"/>
    <property type="project" value="TreeGrafter"/>
</dbReference>
<evidence type="ECO:0000256" key="2">
    <source>
        <dbReference type="ARBA" id="ARBA00022525"/>
    </source>
</evidence>
<evidence type="ECO:0000256" key="6">
    <source>
        <dbReference type="ARBA" id="ARBA00023180"/>
    </source>
</evidence>
<keyword evidence="4" id="KW-0677">Repeat</keyword>
<dbReference type="PROSITE" id="PS00484">
    <property type="entry name" value="THYROGLOBULIN_1_1"/>
    <property type="match status" value="1"/>
</dbReference>
<feature type="compositionally biased region" description="Acidic residues" evidence="8">
    <location>
        <begin position="575"/>
        <end position="586"/>
    </location>
</feature>
<evidence type="ECO:0000256" key="5">
    <source>
        <dbReference type="ARBA" id="ARBA00023157"/>
    </source>
</evidence>
<dbReference type="InterPro" id="IPR000716">
    <property type="entry name" value="Thyroglobulin_1"/>
</dbReference>
<dbReference type="SMART" id="SM00211">
    <property type="entry name" value="TY"/>
    <property type="match status" value="2"/>
</dbReference>
<evidence type="ECO:0000259" key="10">
    <source>
        <dbReference type="PROSITE" id="PS51162"/>
    </source>
</evidence>
<feature type="region of interest" description="Disordered" evidence="8">
    <location>
        <begin position="271"/>
        <end position="295"/>
    </location>
</feature>
<accession>A0AAV6Q2D4</accession>
<feature type="domain" description="Thyroglobulin type-1" evidence="10">
    <location>
        <begin position="213"/>
        <end position="281"/>
    </location>
</feature>
<dbReference type="PANTHER" id="PTHR12352:SF13">
    <property type="entry name" value="SPARC-RELATED MODULAR CALCIUM-BINDING PROTEIN 1"/>
    <property type="match status" value="1"/>
</dbReference>
<evidence type="ECO:0000256" key="4">
    <source>
        <dbReference type="ARBA" id="ARBA00022737"/>
    </source>
</evidence>
<dbReference type="SMART" id="SM00280">
    <property type="entry name" value="KAZAL"/>
    <property type="match status" value="1"/>
</dbReference>
<dbReference type="PROSITE" id="PS51162">
    <property type="entry name" value="THYROGLOBULIN_1_2"/>
    <property type="match status" value="2"/>
</dbReference>
<dbReference type="CDD" id="cd00104">
    <property type="entry name" value="KAZAL_FS"/>
    <property type="match status" value="1"/>
</dbReference>
<feature type="domain" description="Thyroglobulin type-1" evidence="10">
    <location>
        <begin position="90"/>
        <end position="163"/>
    </location>
</feature>
<evidence type="ECO:0000313" key="11">
    <source>
        <dbReference type="EMBL" id="KAG7479962.1"/>
    </source>
</evidence>
<dbReference type="PANTHER" id="PTHR12352">
    <property type="entry name" value="SECRETED MODULAR CALCIUM-BINDING PROTEIN"/>
    <property type="match status" value="1"/>
</dbReference>
<dbReference type="Pfam" id="PF00086">
    <property type="entry name" value="Thyroglobulin_1"/>
    <property type="match status" value="2"/>
</dbReference>
<feature type="chain" id="PRO_5043529329" evidence="9">
    <location>
        <begin position="23"/>
        <end position="633"/>
    </location>
</feature>
<evidence type="ECO:0000256" key="8">
    <source>
        <dbReference type="SAM" id="MobiDB-lite"/>
    </source>
</evidence>
<keyword evidence="2" id="KW-0964">Secreted</keyword>
<gene>
    <name evidence="11" type="ORF">JOB18_039883</name>
</gene>
<feature type="region of interest" description="Disordered" evidence="8">
    <location>
        <begin position="322"/>
        <end position="360"/>
    </location>
</feature>
<dbReference type="EMBL" id="JAGKHQ010000020">
    <property type="protein sequence ID" value="KAG7479962.1"/>
    <property type="molecule type" value="Genomic_DNA"/>
</dbReference>
<dbReference type="FunFam" id="4.10.800.10:FF:000004">
    <property type="entry name" value="SPARC-related modular calcium-binding protein 1"/>
    <property type="match status" value="1"/>
</dbReference>
<feature type="compositionally biased region" description="Basic and acidic residues" evidence="8">
    <location>
        <begin position="587"/>
        <end position="597"/>
    </location>
</feature>
<evidence type="ECO:0000256" key="9">
    <source>
        <dbReference type="SAM" id="SignalP"/>
    </source>
</evidence>
<keyword evidence="5 7" id="KW-1015">Disulfide bond</keyword>
<reference evidence="11 12" key="1">
    <citation type="journal article" date="2021" name="Sci. Rep.">
        <title>Chromosome anchoring in Senegalese sole (Solea senegalensis) reveals sex-associated markers and genome rearrangements in flatfish.</title>
        <authorList>
            <person name="Guerrero-Cozar I."/>
            <person name="Gomez-Garrido J."/>
            <person name="Berbel C."/>
            <person name="Martinez-Blanch J.F."/>
            <person name="Alioto T."/>
            <person name="Claros M.G."/>
            <person name="Gagnaire P.A."/>
            <person name="Manchado M."/>
        </authorList>
    </citation>
    <scope>NUCLEOTIDE SEQUENCE [LARGE SCALE GENOMIC DNA]</scope>
    <source>
        <strain evidence="11">Sse05_10M</strain>
    </source>
</reference>
<feature type="signal peptide" evidence="9">
    <location>
        <begin position="1"/>
        <end position="22"/>
    </location>
</feature>
<dbReference type="Pfam" id="PF07648">
    <property type="entry name" value="Kazal_2"/>
    <property type="match status" value="1"/>
</dbReference>
<dbReference type="GO" id="GO:0005604">
    <property type="term" value="C:basement membrane"/>
    <property type="evidence" value="ECO:0007669"/>
    <property type="project" value="TreeGrafter"/>
</dbReference>
<evidence type="ECO:0000256" key="7">
    <source>
        <dbReference type="PROSITE-ProRule" id="PRU00500"/>
    </source>
</evidence>
<dbReference type="InterPro" id="IPR051950">
    <property type="entry name" value="Dev_reg/Prot_inhib"/>
</dbReference>
<sequence>MLALTFTCRALLVSLLCGSVQSDRTAPFLITENMWPRGCVLDCQRGRHRAVCGSNGRLYKSLCAFQRAQCINTHLRLASRAHCSDLSPTQSKCQLARAQALEPNARSGGSHFSTAAATFVPECHPDGHFLPVQCHNQTGYCWCSTPDGKPVSGTSVLHLTPSCTDHIFARMPVKDEVGEPAATVEPRKSAELTAPPIWVTILMNSVRRPTDSPQTCERERASLLSQIYPVWQDQRFIPVCTADGRYNPVQCYNATDYCWCVRVDSGRPLSGTSARNRVPDCAGAEEDPDRTVLPGCPGARKEQFLQSLVRALQLEAKHAGSRSLFQASNTPSNTSSSTTPSLSSSSSSPLNAASSAAQGAVDSSSPEKVLQWHFSQLDVDVSGVLSEREARPLRQFLRRKLKPRRSAWASEVKVTKTNPPTPARVLIDHFTVYLPNAMFPAAVQRLFLLCPPVSAAVQRLFLLCPPVSAAVQRLFLLCPPVCAAVQRLFLLCPPVCAAVQRLFLLRSTCVCCCSETVPALSTCVCCCSETVPALSTCVCCCSETVSTCVRPPGSDSSSWWCLRYKYHTVLSAGQSEDEDEDEDEDKSDAHTHEDEPRSSAPRPTALWLCPLNTRSSQPQESGSLVSEQKLYVY</sequence>
<comment type="subcellular location">
    <subcellularLocation>
        <location evidence="1">Secreted</location>
    </subcellularLocation>
</comment>
<evidence type="ECO:0000313" key="12">
    <source>
        <dbReference type="Proteomes" id="UP000693946"/>
    </source>
</evidence>
<dbReference type="GO" id="GO:0050840">
    <property type="term" value="F:extracellular matrix binding"/>
    <property type="evidence" value="ECO:0007669"/>
    <property type="project" value="TreeGrafter"/>
</dbReference>
<dbReference type="GO" id="GO:0030198">
    <property type="term" value="P:extracellular matrix organization"/>
    <property type="evidence" value="ECO:0007669"/>
    <property type="project" value="TreeGrafter"/>
</dbReference>
<organism evidence="11 12">
    <name type="scientific">Solea senegalensis</name>
    <name type="common">Senegalese sole</name>
    <dbReference type="NCBI Taxonomy" id="28829"/>
    <lineage>
        <taxon>Eukaryota</taxon>
        <taxon>Metazoa</taxon>
        <taxon>Chordata</taxon>
        <taxon>Craniata</taxon>
        <taxon>Vertebrata</taxon>
        <taxon>Euteleostomi</taxon>
        <taxon>Actinopterygii</taxon>
        <taxon>Neopterygii</taxon>
        <taxon>Teleostei</taxon>
        <taxon>Neoteleostei</taxon>
        <taxon>Acanthomorphata</taxon>
        <taxon>Carangaria</taxon>
        <taxon>Pleuronectiformes</taxon>
        <taxon>Pleuronectoidei</taxon>
        <taxon>Soleidae</taxon>
        <taxon>Solea</taxon>
    </lineage>
</organism>
<proteinExistence type="predicted"/>
<keyword evidence="6" id="KW-0325">Glycoprotein</keyword>
<comment type="caution">
    <text evidence="7">Lacks conserved residue(s) required for the propagation of feature annotation.</text>
</comment>
<evidence type="ECO:0000256" key="1">
    <source>
        <dbReference type="ARBA" id="ARBA00004613"/>
    </source>
</evidence>
<protein>
    <submittedName>
        <fullName evidence="11">SPARC-related modular calcium-binding protein 1-like isoform X1</fullName>
    </submittedName>
</protein>
<feature type="compositionally biased region" description="Polar residues" evidence="8">
    <location>
        <begin position="612"/>
        <end position="626"/>
    </location>
</feature>
<comment type="caution">
    <text evidence="11">The sequence shown here is derived from an EMBL/GenBank/DDBJ whole genome shotgun (WGS) entry which is preliminary data.</text>
</comment>
<evidence type="ECO:0000256" key="3">
    <source>
        <dbReference type="ARBA" id="ARBA00022729"/>
    </source>
</evidence>
<keyword evidence="3 9" id="KW-0732">Signal</keyword>
<keyword evidence="12" id="KW-1185">Reference proteome</keyword>
<dbReference type="InterPro" id="IPR002350">
    <property type="entry name" value="Kazal_dom"/>
</dbReference>
<feature type="compositionally biased region" description="Low complexity" evidence="8">
    <location>
        <begin position="327"/>
        <end position="357"/>
    </location>
</feature>
<dbReference type="GO" id="GO:0005615">
    <property type="term" value="C:extracellular space"/>
    <property type="evidence" value="ECO:0007669"/>
    <property type="project" value="TreeGrafter"/>
</dbReference>